<keyword evidence="1" id="KW-0732">Signal</keyword>
<keyword evidence="3" id="KW-1185">Reference proteome</keyword>
<accession>A0A965ZJ97</accession>
<reference evidence="2" key="2">
    <citation type="submission" date="2020-10" db="EMBL/GenBank/DDBJ databases">
        <title>Mucilaginibacter sp. nov., isolated from soil.</title>
        <authorList>
            <person name="Jeon C.O."/>
        </authorList>
    </citation>
    <scope>NUCLEOTIDE SEQUENCE</scope>
    <source>
        <strain evidence="2">R11</strain>
    </source>
</reference>
<protein>
    <recommendedName>
        <fullName evidence="4">Outer membrane protein beta-barrel domain-containing protein</fullName>
    </recommendedName>
</protein>
<dbReference type="EMBL" id="WWEO01000044">
    <property type="protein sequence ID" value="NCD71128.1"/>
    <property type="molecule type" value="Genomic_DNA"/>
</dbReference>
<comment type="caution">
    <text evidence="2">The sequence shown here is derived from an EMBL/GenBank/DDBJ whole genome shotgun (WGS) entry which is preliminary data.</text>
</comment>
<reference evidence="2" key="1">
    <citation type="submission" date="2020-01" db="EMBL/GenBank/DDBJ databases">
        <authorList>
            <person name="Seo Y.L."/>
        </authorList>
    </citation>
    <scope>NUCLEOTIDE SEQUENCE</scope>
    <source>
        <strain evidence="2">R11</strain>
    </source>
</reference>
<feature type="signal peptide" evidence="1">
    <location>
        <begin position="1"/>
        <end position="27"/>
    </location>
</feature>
<organism evidence="2 3">
    <name type="scientific">Mucilaginibacter agri</name>
    <dbReference type="NCBI Taxonomy" id="2695265"/>
    <lineage>
        <taxon>Bacteria</taxon>
        <taxon>Pseudomonadati</taxon>
        <taxon>Bacteroidota</taxon>
        <taxon>Sphingobacteriia</taxon>
        <taxon>Sphingobacteriales</taxon>
        <taxon>Sphingobacteriaceae</taxon>
        <taxon>Mucilaginibacter</taxon>
    </lineage>
</organism>
<evidence type="ECO:0000313" key="3">
    <source>
        <dbReference type="Proteomes" id="UP000638732"/>
    </source>
</evidence>
<gene>
    <name evidence="2" type="ORF">GSY63_17310</name>
</gene>
<evidence type="ECO:0000313" key="2">
    <source>
        <dbReference type="EMBL" id="NCD71128.1"/>
    </source>
</evidence>
<dbReference type="AlphaFoldDB" id="A0A965ZJ97"/>
<evidence type="ECO:0008006" key="4">
    <source>
        <dbReference type="Google" id="ProtNLM"/>
    </source>
</evidence>
<proteinExistence type="predicted"/>
<evidence type="ECO:0000256" key="1">
    <source>
        <dbReference type="SAM" id="SignalP"/>
    </source>
</evidence>
<dbReference type="RefSeq" id="WP_166587103.1">
    <property type="nucleotide sequence ID" value="NZ_WWEO01000044.1"/>
</dbReference>
<feature type="chain" id="PRO_5038088171" description="Outer membrane protein beta-barrel domain-containing protein" evidence="1">
    <location>
        <begin position="28"/>
        <end position="194"/>
    </location>
</feature>
<sequence>MIVEKLFSKHAALVFALCIAISNHSRAQEAKTTEEPFKPNSELALVISHAHVFEGRNESGEKQTLSLPSWSIDYTYKFTKRWAIGLHTDVIVEKFKVENHSKDEESEEIERSYPVAPALVGIYKLPRHWSFVLGFGGEFASEGSYALTRTGVEYSAEISKGWEVFGTVSYDFKWNAYDTWATGIGIAKSFGSAK</sequence>
<dbReference type="Proteomes" id="UP000638732">
    <property type="component" value="Unassembled WGS sequence"/>
</dbReference>
<name>A0A965ZJ97_9SPHI</name>